<reference evidence="1 2" key="1">
    <citation type="journal article" date="2014" name="Am. J. Bot.">
        <title>Genome assembly and annotation for red clover (Trifolium pratense; Fabaceae).</title>
        <authorList>
            <person name="Istvanek J."/>
            <person name="Jaros M."/>
            <person name="Krenek A."/>
            <person name="Repkova J."/>
        </authorList>
    </citation>
    <scope>NUCLEOTIDE SEQUENCE [LARGE SCALE GENOMIC DNA]</scope>
    <source>
        <strain evidence="2">cv. Tatra</strain>
        <tissue evidence="1">Young leaves</tissue>
    </source>
</reference>
<dbReference type="AlphaFoldDB" id="A0A2K3L0C1"/>
<sequence>MEPASIVRRAELRSPLLIPREVRITSSHDSTAAPSRGCIHDRLALYRCKGNTSGGEGDPTEIYLACQSTDCPYFVFCKL</sequence>
<protein>
    <submittedName>
        <fullName evidence="1">Uncharacterized protein</fullName>
    </submittedName>
</protein>
<dbReference type="EMBL" id="ASHM01024047">
    <property type="protein sequence ID" value="PNX71982.1"/>
    <property type="molecule type" value="Genomic_DNA"/>
</dbReference>
<organism evidence="1 2">
    <name type="scientific">Trifolium pratense</name>
    <name type="common">Red clover</name>
    <dbReference type="NCBI Taxonomy" id="57577"/>
    <lineage>
        <taxon>Eukaryota</taxon>
        <taxon>Viridiplantae</taxon>
        <taxon>Streptophyta</taxon>
        <taxon>Embryophyta</taxon>
        <taxon>Tracheophyta</taxon>
        <taxon>Spermatophyta</taxon>
        <taxon>Magnoliopsida</taxon>
        <taxon>eudicotyledons</taxon>
        <taxon>Gunneridae</taxon>
        <taxon>Pentapetalae</taxon>
        <taxon>rosids</taxon>
        <taxon>fabids</taxon>
        <taxon>Fabales</taxon>
        <taxon>Fabaceae</taxon>
        <taxon>Papilionoideae</taxon>
        <taxon>50 kb inversion clade</taxon>
        <taxon>NPAAA clade</taxon>
        <taxon>Hologalegina</taxon>
        <taxon>IRL clade</taxon>
        <taxon>Trifolieae</taxon>
        <taxon>Trifolium</taxon>
    </lineage>
</organism>
<name>A0A2K3L0C1_TRIPR</name>
<comment type="caution">
    <text evidence="1">The sequence shown here is derived from an EMBL/GenBank/DDBJ whole genome shotgun (WGS) entry which is preliminary data.</text>
</comment>
<accession>A0A2K3L0C1</accession>
<evidence type="ECO:0000313" key="1">
    <source>
        <dbReference type="EMBL" id="PNX71982.1"/>
    </source>
</evidence>
<gene>
    <name evidence="1" type="ORF">L195_g027869</name>
</gene>
<evidence type="ECO:0000313" key="2">
    <source>
        <dbReference type="Proteomes" id="UP000236291"/>
    </source>
</evidence>
<proteinExistence type="predicted"/>
<dbReference type="Proteomes" id="UP000236291">
    <property type="component" value="Unassembled WGS sequence"/>
</dbReference>
<reference evidence="1 2" key="2">
    <citation type="journal article" date="2017" name="Front. Plant Sci.">
        <title>Gene Classification and Mining of Molecular Markers Useful in Red Clover (Trifolium pratense) Breeding.</title>
        <authorList>
            <person name="Istvanek J."/>
            <person name="Dluhosova J."/>
            <person name="Dluhos P."/>
            <person name="Patkova L."/>
            <person name="Nedelnik J."/>
            <person name="Repkova J."/>
        </authorList>
    </citation>
    <scope>NUCLEOTIDE SEQUENCE [LARGE SCALE GENOMIC DNA]</scope>
    <source>
        <strain evidence="2">cv. Tatra</strain>
        <tissue evidence="1">Young leaves</tissue>
    </source>
</reference>